<accession>A0A828Z2X5</accession>
<protein>
    <submittedName>
        <fullName evidence="1">YacP-like NYN domain protein</fullName>
    </submittedName>
</protein>
<dbReference type="PANTHER" id="PTHR34547:SF1">
    <property type="entry name" value="YACP-LIKE NYN DOMAIN PROTEIN"/>
    <property type="match status" value="1"/>
</dbReference>
<name>A0A828Z2X5_9LEPT</name>
<gene>
    <name evidence="1" type="ORF">LEP1GSC036_3439</name>
</gene>
<dbReference type="GeneID" id="61112866"/>
<evidence type="ECO:0000313" key="2">
    <source>
        <dbReference type="Proteomes" id="UP000001338"/>
    </source>
</evidence>
<dbReference type="Proteomes" id="UP000001338">
    <property type="component" value="Unassembled WGS sequence"/>
</dbReference>
<proteinExistence type="predicted"/>
<dbReference type="Pfam" id="PF05991">
    <property type="entry name" value="NYN_YacP"/>
    <property type="match status" value="1"/>
</dbReference>
<reference evidence="1 2" key="1">
    <citation type="submission" date="2012-10" db="EMBL/GenBank/DDBJ databases">
        <authorList>
            <person name="Harkins D.M."/>
            <person name="Durkin A.S."/>
            <person name="Brinkac L.M."/>
            <person name="Haft D.H."/>
            <person name="Selengut J.D."/>
            <person name="Sanka R."/>
            <person name="DePew J."/>
            <person name="Purushe J."/>
            <person name="Whelen A.C."/>
            <person name="Vinetz J.M."/>
            <person name="Sutton G.G."/>
            <person name="Nierman W.C."/>
            <person name="Fouts D.E."/>
        </authorList>
    </citation>
    <scope>NUCLEOTIDE SEQUENCE [LARGE SCALE GENOMIC DNA]</scope>
    <source>
        <strain evidence="1 2">2006001853</strain>
    </source>
</reference>
<dbReference type="RefSeq" id="WP_002632811.1">
    <property type="nucleotide sequence ID" value="NZ_AFLV02000046.1"/>
</dbReference>
<organism evidence="1 2">
    <name type="scientific">Leptospira weilii str. 2006001853</name>
    <dbReference type="NCBI Taxonomy" id="1001589"/>
    <lineage>
        <taxon>Bacteria</taxon>
        <taxon>Pseudomonadati</taxon>
        <taxon>Spirochaetota</taxon>
        <taxon>Spirochaetia</taxon>
        <taxon>Leptospirales</taxon>
        <taxon>Leptospiraceae</taxon>
        <taxon>Leptospira</taxon>
    </lineage>
</organism>
<dbReference type="PANTHER" id="PTHR34547">
    <property type="entry name" value="YACP-LIKE NYN DOMAIN PROTEIN"/>
    <property type="match status" value="1"/>
</dbReference>
<dbReference type="EMBL" id="AFLV02000046">
    <property type="protein sequence ID" value="EKR64304.1"/>
    <property type="molecule type" value="Genomic_DNA"/>
</dbReference>
<comment type="caution">
    <text evidence="1">The sequence shown here is derived from an EMBL/GenBank/DDBJ whole genome shotgun (WGS) entry which is preliminary data.</text>
</comment>
<evidence type="ECO:0000313" key="1">
    <source>
        <dbReference type="EMBL" id="EKR64304.1"/>
    </source>
</evidence>
<dbReference type="InterPro" id="IPR010298">
    <property type="entry name" value="YacP-like"/>
</dbReference>
<sequence length="165" mass="19174">MSSQVAIDGFNLIYKFPDLEECMVRNRLLEARQGLLELIELYSQKKKGQTFHVFFDGKKEVGSEIFQETFGKLNVYFSHGRKADDVIKEFVRTNIRPFEIEVVSSDKEIFFHAKKWGANPITSEDFATTVIAKISPSKLDAEEFGDRILNSDEVEHWKNLFREDE</sequence>
<dbReference type="AlphaFoldDB" id="A0A828Z2X5"/>